<evidence type="ECO:0000313" key="21">
    <source>
        <dbReference type="Proteomes" id="UP000056750"/>
    </source>
</evidence>
<comment type="cofactor">
    <cofactor evidence="15">
        <name>Mg(2+)</name>
        <dbReference type="ChEBI" id="CHEBI:18420"/>
    </cofactor>
    <text evidence="15">Binds 1 Mg(2+) ion per subunit.</text>
</comment>
<keyword evidence="11 15" id="KW-0234">DNA repair</keyword>
<dbReference type="Gene3D" id="3.40.50.300">
    <property type="entry name" value="P-loop containing nucleotide triphosphate hydrolases"/>
    <property type="match status" value="2"/>
</dbReference>
<keyword evidence="12 15" id="KW-0413">Isomerase</keyword>
<feature type="region of interest" description="Disordered" evidence="17">
    <location>
        <begin position="1347"/>
        <end position="1366"/>
    </location>
</feature>
<feature type="compositionally biased region" description="Basic and acidic residues" evidence="17">
    <location>
        <begin position="110"/>
        <end position="120"/>
    </location>
</feature>
<evidence type="ECO:0000256" key="7">
    <source>
        <dbReference type="ARBA" id="ARBA00022839"/>
    </source>
</evidence>
<evidence type="ECO:0000259" key="18">
    <source>
        <dbReference type="PROSITE" id="PS51198"/>
    </source>
</evidence>
<feature type="active site" description="For nuclease activity" evidence="15">
    <location>
        <position position="1238"/>
    </location>
</feature>
<feature type="region of interest" description="DNA-binding and helicase activity, interacts with RecC" evidence="15">
    <location>
        <begin position="1"/>
        <end position="969"/>
    </location>
</feature>
<dbReference type="Pfam" id="PF13361">
    <property type="entry name" value="UvrD_C"/>
    <property type="match status" value="1"/>
</dbReference>
<dbReference type="RefSeq" id="WP_057791275.1">
    <property type="nucleotide sequence ID" value="NZ_CP013926.1"/>
</dbReference>
<name>A0ABM5YKC2_9ALTE</name>
<feature type="region of interest" description="Disordered" evidence="17">
    <location>
        <begin position="102"/>
        <end position="121"/>
    </location>
</feature>
<evidence type="ECO:0000256" key="13">
    <source>
        <dbReference type="ARBA" id="ARBA00034617"/>
    </source>
</evidence>
<evidence type="ECO:0000256" key="14">
    <source>
        <dbReference type="ARBA" id="ARBA00048988"/>
    </source>
</evidence>
<feature type="region of interest" description="Nuclease activity, interacts with RecD and RecA" evidence="15">
    <location>
        <begin position="996"/>
        <end position="1366"/>
    </location>
</feature>
<feature type="binding site" evidence="15">
    <location>
        <position position="1225"/>
    </location>
    <ligand>
        <name>Mg(2+)</name>
        <dbReference type="ChEBI" id="CHEBI:18420"/>
    </ligand>
</feature>
<keyword evidence="6 15" id="KW-0347">Helicase</keyword>
<dbReference type="InterPro" id="IPR014017">
    <property type="entry name" value="DNA_helicase_UvrD-like_C"/>
</dbReference>
<dbReference type="Pfam" id="PF00580">
    <property type="entry name" value="UvrD-helicase"/>
    <property type="match status" value="1"/>
</dbReference>
<evidence type="ECO:0000256" key="4">
    <source>
        <dbReference type="ARBA" id="ARBA00022763"/>
    </source>
</evidence>
<reference evidence="20 21" key="1">
    <citation type="submission" date="2015-12" db="EMBL/GenBank/DDBJ databases">
        <title>Intraspecies pangenome expansion in the marine bacterium Alteromonas.</title>
        <authorList>
            <person name="Lopez-Perez M."/>
            <person name="Rodriguez-Valera F."/>
        </authorList>
    </citation>
    <scope>NUCLEOTIDE SEQUENCE [LARGE SCALE GENOMIC DNA]</scope>
    <source>
        <strain evidence="20 21">LMG 21861</strain>
    </source>
</reference>
<dbReference type="Gene3D" id="1.10.486.10">
    <property type="entry name" value="PCRA, domain 4"/>
    <property type="match status" value="1"/>
</dbReference>
<dbReference type="HAMAP" id="MF_01485">
    <property type="entry name" value="RecB"/>
    <property type="match status" value="1"/>
</dbReference>
<dbReference type="PANTHER" id="PTHR11070:SF23">
    <property type="entry name" value="RECBCD ENZYME SUBUNIT RECB"/>
    <property type="match status" value="1"/>
</dbReference>
<comment type="catalytic activity">
    <reaction evidence="14 15">
        <text>ATP + H2O = ADP + phosphate + H(+)</text>
        <dbReference type="Rhea" id="RHEA:13065"/>
        <dbReference type="ChEBI" id="CHEBI:15377"/>
        <dbReference type="ChEBI" id="CHEBI:15378"/>
        <dbReference type="ChEBI" id="CHEBI:30616"/>
        <dbReference type="ChEBI" id="CHEBI:43474"/>
        <dbReference type="ChEBI" id="CHEBI:456216"/>
        <dbReference type="EC" id="5.6.2.4"/>
    </reaction>
</comment>
<evidence type="ECO:0000256" key="15">
    <source>
        <dbReference type="HAMAP-Rule" id="MF_01485"/>
    </source>
</evidence>
<feature type="domain" description="UvrD-like helicase C-terminal" evidence="19">
    <location>
        <begin position="578"/>
        <end position="841"/>
    </location>
</feature>
<evidence type="ECO:0000256" key="17">
    <source>
        <dbReference type="SAM" id="MobiDB-lite"/>
    </source>
</evidence>
<comment type="miscellaneous">
    <text evidence="15">In the RecBCD complex, RecB has a slow 3'-5' helicase, an exonuclease activity and loads RecA onto ssDNA, RecD has a fast 5'-3' helicase activity, while RecC stimulates the ATPase and processivity of the RecB helicase and contributes to recognition of the Chi site.</text>
</comment>
<dbReference type="CDD" id="cd22352">
    <property type="entry name" value="RecB_C-like"/>
    <property type="match status" value="1"/>
</dbReference>
<keyword evidence="10 15" id="KW-0238">DNA-binding</keyword>
<evidence type="ECO:0000256" key="3">
    <source>
        <dbReference type="ARBA" id="ARBA00022741"/>
    </source>
</evidence>
<comment type="domain">
    <text evidence="15">The N-terminal DNA-binding domain is a ssDNA-dependent ATPase and has ATP-dependent 3'-5' helicase function. This domain interacts with RecC.</text>
</comment>
<evidence type="ECO:0000313" key="20">
    <source>
        <dbReference type="EMBL" id="AMJ74729.1"/>
    </source>
</evidence>
<keyword evidence="21" id="KW-1185">Reference proteome</keyword>
<dbReference type="PROSITE" id="PS51198">
    <property type="entry name" value="UVRD_HELICASE_ATP_BIND"/>
    <property type="match status" value="1"/>
</dbReference>
<comment type="catalytic activity">
    <reaction evidence="13 15">
        <text>Couples ATP hydrolysis with the unwinding of duplex DNA by translocating in the 3'-5' direction.</text>
        <dbReference type="EC" id="5.6.2.4"/>
    </reaction>
</comment>
<comment type="function">
    <text evidence="15">A helicase/nuclease that prepares dsDNA breaks (DSB) for recombinational DNA repair. Binds to DSBs and unwinds DNA via a highly rapid and processive ATP-dependent bidirectional helicase activity. Unwinds dsDNA until it encounters a Chi (crossover hotspot instigator) sequence from the 3' direction. Cuts ssDNA a few nucleotides 3' to the Chi site. The properties and activities of the enzyme are changed at Chi. The Chi-altered holoenzyme produces a long 3'-ssDNA overhang and facilitates RecA-binding to the ssDNA for homologous DNA recombination and repair. Holoenzyme degrades any linearized DNA that is unable to undergo homologous recombination. In the holoenzyme this subunit contributes ATPase, 3'-5' helicase, exonuclease activity and loads RecA onto ssDNA.</text>
</comment>
<keyword evidence="7 15" id="KW-0269">Exonuclease</keyword>
<dbReference type="EC" id="5.6.2.4" evidence="15"/>
<evidence type="ECO:0000256" key="11">
    <source>
        <dbReference type="ARBA" id="ARBA00023204"/>
    </source>
</evidence>
<dbReference type="EC" id="3.1.11.5" evidence="15"/>
<keyword evidence="9 15" id="KW-0460">Magnesium</keyword>
<dbReference type="Proteomes" id="UP000056750">
    <property type="component" value="Chromosome"/>
</dbReference>
<dbReference type="InterPro" id="IPR011335">
    <property type="entry name" value="Restrct_endonuc-II-like"/>
</dbReference>
<keyword evidence="3 15" id="KW-0547">Nucleotide-binding</keyword>
<gene>
    <name evidence="15" type="primary">recB</name>
    <name evidence="20" type="ORF">AVL57_12625</name>
</gene>
<dbReference type="PROSITE" id="PS51217">
    <property type="entry name" value="UVRD_HELICASE_CTER"/>
    <property type="match status" value="1"/>
</dbReference>
<dbReference type="SUPFAM" id="SSF52980">
    <property type="entry name" value="Restriction endonuclease-like"/>
    <property type="match status" value="1"/>
</dbReference>
<feature type="binding site" evidence="15">
    <location>
        <position position="1072"/>
    </location>
    <ligand>
        <name>Mg(2+)</name>
        <dbReference type="ChEBI" id="CHEBI:18420"/>
    </ligand>
</feature>
<evidence type="ECO:0000256" key="10">
    <source>
        <dbReference type="ARBA" id="ARBA00023125"/>
    </source>
</evidence>
<sequence>MSFSNSERSTSASSTKEAKLLNVPAMPLKGRHLIEASAGTGKTYNITRLYLRLLLEKKLNVKEILVMTFTKAATEEIKGRVAKTLREATAFWEACLQVDDSDTGDSSAINEKENSARGEMDASGLNENADLAALLNRTDPVYAHLYRACAPKESLALLKAAQLELDDASVFTIHGFCQHVIGQLAFNSGFAMALNLSKDTSDLYLQAAQDWIRKVSQNEADFMLLAEQGWHVPDSLLNEFSSSVRSALTPVLLDEETIEKAFTASLHENESTAPAQFTFHYNNIVDNETLIHEQLLKKPDHKAVRTPELAALKSWLESAEYEPLPREGAAFLDGRRFARNKSGVKEILAPIKGFADAVIAACKEKQDNLDKIPVFTLVNDAISFIKTNVAAQKQQLGVIDFDDLIRMLADEVVKPNNSLVPELRKKFPVALIDEFQDTDAKQYAILDAVYPKADANVGDVNATEGTGFESGLAFEENAGVESGYGKRNSDNALLMIGDPKQAIYRFRGGDIFTYLKAGQQADYRWVMNTNWRSVAGMVKAYNRLFYGAPVPQTPNPKESSARNVFGFNIQYNPVEFTPNAAAATHPLHDPNDERDAMNYVSFSLDEKSDANTLRRGLAQWIAQEIYRLFNEVTFVDEKEPTNPVRPVKPADIAILVKNRNEASVIKYVLQQQGLACVYLSDRSNLFATPEAKDVLRLLNGVWHNTDTSKVASSLASPLWGYTPQTLVNLLYHEDDALWDEAYDKVSSLRDMWLQKGCMSVLLHLMQENYTPYGGEVERALTNYQHLAETLEKAGATHQRPEQLLDWLHKQIHQPESDEEMTLRLESDSQLIRLVTQHGSKGLEYPIVFVPFATGYRDPAKSGKSYSQIFTYYDEQSQELQLQLGRTNSAIERVRKEGDAEEMRLAYVAVTRAAHRCYMGILPLDGHEKSALAHALNINDDEGRDWGTMLDAIANEPDAHATHISADSLAHEYSSFDSTETLVPLSTLTFEGTSSEDWRLYSFSAISRMTVMSVSQAAKEVSQTVPSIPVMQTVRDEEITSDDAFAVTSGEVVSQNQIRFTLQKGASAGNLLHDLLELNDFSAPNWDENGAELAVRFGLEASRTADLYTWLDEVLATPLGTKQSPSHLTLSDLSLAQTLREAEFYFPMNESKWSELKHILFEHRKSVAKQLALEHGGESDIDLPIAEPIQAEPVQAEPIQAEPIQAEPVPSLMMSALEGMMHGFIDLIFTHEGKYYVADYKSTWLGDSVSHYKPQALNANNQHHLYDLQYLIYCLALHRYLKNAIVDYTPEVHFGGVYYLYLRGMHPSNTNGEGVFFTSIDSVTLQALDTLFLGPVIAEDKASVQKLSDDHALNGPSPDAVQGELDL</sequence>
<dbReference type="InterPro" id="IPR014016">
    <property type="entry name" value="UvrD-like_ATP-bd"/>
</dbReference>
<feature type="domain" description="UvrD-like helicase ATP-binding" evidence="18">
    <location>
        <begin position="15"/>
        <end position="534"/>
    </location>
</feature>
<dbReference type="InterPro" id="IPR000212">
    <property type="entry name" value="DNA_helicase_UvrD/REP"/>
</dbReference>
<comment type="catalytic activity">
    <reaction evidence="15">
        <text>Exonucleolytic cleavage (in the presence of ATP) in either 5'- to 3'- or 3'- to 5'-direction to yield 5'-phosphooligonucleotides.</text>
        <dbReference type="EC" id="3.1.11.5"/>
    </reaction>
</comment>
<proteinExistence type="inferred from homology"/>
<evidence type="ECO:0000256" key="5">
    <source>
        <dbReference type="ARBA" id="ARBA00022801"/>
    </source>
</evidence>
<dbReference type="Gene3D" id="1.10.3170.10">
    <property type="entry name" value="Recbcd, chain B, domain 2"/>
    <property type="match status" value="1"/>
</dbReference>
<dbReference type="Gene3D" id="3.90.320.10">
    <property type="match status" value="1"/>
</dbReference>
<dbReference type="InterPro" id="IPR027417">
    <property type="entry name" value="P-loop_NTPase"/>
</dbReference>
<evidence type="ECO:0000256" key="1">
    <source>
        <dbReference type="ARBA" id="ARBA00022722"/>
    </source>
</evidence>
<keyword evidence="2 15" id="KW-0479">Metal-binding</keyword>
<organism evidence="20 21">
    <name type="scientific">Alteromonas stellipolaris</name>
    <dbReference type="NCBI Taxonomy" id="233316"/>
    <lineage>
        <taxon>Bacteria</taxon>
        <taxon>Pseudomonadati</taxon>
        <taxon>Pseudomonadota</taxon>
        <taxon>Gammaproteobacteria</taxon>
        <taxon>Alteromonadales</taxon>
        <taxon>Alteromonadaceae</taxon>
        <taxon>Alteromonas/Salinimonas group</taxon>
        <taxon>Alteromonas</taxon>
    </lineage>
</organism>
<feature type="binding site" evidence="16">
    <location>
        <begin position="36"/>
        <end position="43"/>
    </location>
    <ligand>
        <name>ATP</name>
        <dbReference type="ChEBI" id="CHEBI:30616"/>
    </ligand>
</feature>
<evidence type="ECO:0000256" key="6">
    <source>
        <dbReference type="ARBA" id="ARBA00022806"/>
    </source>
</evidence>
<dbReference type="NCBIfam" id="TIGR00609">
    <property type="entry name" value="recB"/>
    <property type="match status" value="1"/>
</dbReference>
<keyword evidence="5 15" id="KW-0378">Hydrolase</keyword>
<comment type="domain">
    <text evidence="15">The C-terminal domain has nuclease activity and interacts with RecD. It interacts with RecA, facilitating its loading onto ssDNA.</text>
</comment>
<evidence type="ECO:0000256" key="9">
    <source>
        <dbReference type="ARBA" id="ARBA00022842"/>
    </source>
</evidence>
<dbReference type="EMBL" id="CP013926">
    <property type="protein sequence ID" value="AMJ74729.1"/>
    <property type="molecule type" value="Genomic_DNA"/>
</dbReference>
<feature type="binding site" evidence="15">
    <location>
        <position position="1238"/>
    </location>
    <ligand>
        <name>Mg(2+)</name>
        <dbReference type="ChEBI" id="CHEBI:18420"/>
    </ligand>
</feature>
<keyword evidence="8 15" id="KW-0067">ATP-binding</keyword>
<protein>
    <recommendedName>
        <fullName evidence="15">RecBCD enzyme subunit RecB</fullName>
        <ecNumber evidence="15">3.1.11.5</ecNumber>
        <ecNumber evidence="15">5.6.2.4</ecNumber>
    </recommendedName>
    <alternativeName>
        <fullName evidence="15">DNA 3'-5' helicase subunit RecB</fullName>
    </alternativeName>
    <alternativeName>
        <fullName evidence="15">Exonuclease V subunit RecB</fullName>
        <shortName evidence="15">ExoV subunit RecB</shortName>
    </alternativeName>
    <alternativeName>
        <fullName evidence="15">Helicase/nuclease RecBCD subunit RecB</fullName>
    </alternativeName>
</protein>
<accession>A0ABM5YKC2</accession>
<comment type="subunit">
    <text evidence="15">Heterotrimer of RecB, RecC and RecD. All subunits contribute to DNA-binding. Interacts with RecA.</text>
</comment>
<evidence type="ECO:0000256" key="8">
    <source>
        <dbReference type="ARBA" id="ARBA00022840"/>
    </source>
</evidence>
<dbReference type="InterPro" id="IPR004586">
    <property type="entry name" value="RecB"/>
</dbReference>
<keyword evidence="1 15" id="KW-0540">Nuclease</keyword>
<dbReference type="InterPro" id="IPR011604">
    <property type="entry name" value="PDDEXK-like_dom_sf"/>
</dbReference>
<comment type="similarity">
    <text evidence="15">Belongs to the helicase family. UvrD subfamily.</text>
</comment>
<keyword evidence="4 15" id="KW-0227">DNA damage</keyword>
<evidence type="ECO:0000256" key="16">
    <source>
        <dbReference type="PROSITE-ProRule" id="PRU00560"/>
    </source>
</evidence>
<dbReference type="SUPFAM" id="SSF52540">
    <property type="entry name" value="P-loop containing nucleoside triphosphate hydrolases"/>
    <property type="match status" value="1"/>
</dbReference>
<dbReference type="PANTHER" id="PTHR11070">
    <property type="entry name" value="UVRD / RECB / PCRA DNA HELICASE FAMILY MEMBER"/>
    <property type="match status" value="1"/>
</dbReference>
<evidence type="ECO:0000256" key="12">
    <source>
        <dbReference type="ARBA" id="ARBA00023235"/>
    </source>
</evidence>
<evidence type="ECO:0000256" key="2">
    <source>
        <dbReference type="ARBA" id="ARBA00022723"/>
    </source>
</evidence>
<evidence type="ECO:0000259" key="19">
    <source>
        <dbReference type="PROSITE" id="PS51217"/>
    </source>
</evidence>